<gene>
    <name evidence="1" type="ORF">I596_348</name>
</gene>
<dbReference type="KEGG" id="dko:I596_348"/>
<organism evidence="1 2">
    <name type="scientific">Dokdonella koreensis DS-123</name>
    <dbReference type="NCBI Taxonomy" id="1300342"/>
    <lineage>
        <taxon>Bacteria</taxon>
        <taxon>Pseudomonadati</taxon>
        <taxon>Pseudomonadota</taxon>
        <taxon>Gammaproteobacteria</taxon>
        <taxon>Lysobacterales</taxon>
        <taxon>Rhodanobacteraceae</taxon>
        <taxon>Dokdonella</taxon>
    </lineage>
</organism>
<proteinExistence type="predicted"/>
<keyword evidence="2" id="KW-1185">Reference proteome</keyword>
<dbReference type="Proteomes" id="UP000076830">
    <property type="component" value="Chromosome"/>
</dbReference>
<dbReference type="AlphaFoldDB" id="A0A167GBY8"/>
<name>A0A167GBY8_9GAMM</name>
<accession>A0A167GBY8</accession>
<sequence length="86" mass="9837">MEDCVTVLVQIDDRQNSTFQRNISGATYSIKTIEIDIWNGNDPGFTPNMKCASTAVNRLERKLRLLILVSHRRHHECHTLEQGSGR</sequence>
<evidence type="ECO:0000313" key="2">
    <source>
        <dbReference type="Proteomes" id="UP000076830"/>
    </source>
</evidence>
<evidence type="ECO:0000313" key="1">
    <source>
        <dbReference type="EMBL" id="ANB16385.1"/>
    </source>
</evidence>
<dbReference type="EMBL" id="CP015249">
    <property type="protein sequence ID" value="ANB16385.1"/>
    <property type="molecule type" value="Genomic_DNA"/>
</dbReference>
<reference evidence="1 2" key="1">
    <citation type="submission" date="2016-04" db="EMBL/GenBank/DDBJ databases">
        <title>Complete genome sequence of Dokdonella koreensis DS-123T.</title>
        <authorList>
            <person name="Kim J.F."/>
            <person name="Lee H."/>
            <person name="Kwak M.-J."/>
        </authorList>
    </citation>
    <scope>NUCLEOTIDE SEQUENCE [LARGE SCALE GENOMIC DNA]</scope>
    <source>
        <strain evidence="1 2">DS-123</strain>
    </source>
</reference>
<protein>
    <submittedName>
        <fullName evidence="1">Uncharacterized protein</fullName>
    </submittedName>
</protein>